<dbReference type="AlphaFoldDB" id="A0A380WKU4"/>
<organism evidence="2 3">
    <name type="scientific">Aminobacter aminovorans</name>
    <name type="common">Chelatobacter heintzii</name>
    <dbReference type="NCBI Taxonomy" id="83263"/>
    <lineage>
        <taxon>Bacteria</taxon>
        <taxon>Pseudomonadati</taxon>
        <taxon>Pseudomonadota</taxon>
        <taxon>Alphaproteobacteria</taxon>
        <taxon>Hyphomicrobiales</taxon>
        <taxon>Phyllobacteriaceae</taxon>
        <taxon>Aminobacter</taxon>
    </lineage>
</organism>
<accession>A0A380WKU4</accession>
<protein>
    <submittedName>
        <fullName evidence="2">Uncharacterized protein</fullName>
    </submittedName>
</protein>
<feature type="region of interest" description="Disordered" evidence="1">
    <location>
        <begin position="43"/>
        <end position="64"/>
    </location>
</feature>
<reference evidence="2 3" key="1">
    <citation type="submission" date="2018-06" db="EMBL/GenBank/DDBJ databases">
        <authorList>
            <consortium name="Pathogen Informatics"/>
            <person name="Doyle S."/>
        </authorList>
    </citation>
    <scope>NUCLEOTIDE SEQUENCE [LARGE SCALE GENOMIC DNA]</scope>
    <source>
        <strain evidence="2 3">NCTC10684</strain>
    </source>
</reference>
<dbReference type="Proteomes" id="UP000254701">
    <property type="component" value="Unassembled WGS sequence"/>
</dbReference>
<gene>
    <name evidence="2" type="ORF">NCTC10684_02848</name>
</gene>
<evidence type="ECO:0000313" key="2">
    <source>
        <dbReference type="EMBL" id="SUU89607.1"/>
    </source>
</evidence>
<sequence>MKQIALSLFVIAASGAYVWDHAGKSPANDMIGETLPADAAEAPLSQPKDQASVATLPAPAAVAG</sequence>
<evidence type="ECO:0000256" key="1">
    <source>
        <dbReference type="SAM" id="MobiDB-lite"/>
    </source>
</evidence>
<name>A0A380WKU4_AMIAI</name>
<proteinExistence type="predicted"/>
<dbReference type="RefSeq" id="WP_147297337.1">
    <property type="nucleotide sequence ID" value="NZ_BAAAVY010000002.1"/>
</dbReference>
<evidence type="ECO:0000313" key="3">
    <source>
        <dbReference type="Proteomes" id="UP000254701"/>
    </source>
</evidence>
<dbReference type="EMBL" id="UFSM01000001">
    <property type="protein sequence ID" value="SUU89607.1"/>
    <property type="molecule type" value="Genomic_DNA"/>
</dbReference>